<dbReference type="PROSITE" id="PS50097">
    <property type="entry name" value="BTB"/>
    <property type="match status" value="1"/>
</dbReference>
<accession>A0A8H7CK12</accession>
<dbReference type="SMART" id="SM00225">
    <property type="entry name" value="BTB"/>
    <property type="match status" value="1"/>
</dbReference>
<protein>
    <recommendedName>
        <fullName evidence="1">BTB domain-containing protein</fullName>
    </recommendedName>
</protein>
<feature type="domain" description="BTB" evidence="1">
    <location>
        <begin position="30"/>
        <end position="104"/>
    </location>
</feature>
<dbReference type="Pfam" id="PF00651">
    <property type="entry name" value="BTB"/>
    <property type="match status" value="1"/>
</dbReference>
<evidence type="ECO:0000259" key="1">
    <source>
        <dbReference type="PROSITE" id="PS50097"/>
    </source>
</evidence>
<dbReference type="CDD" id="cd18186">
    <property type="entry name" value="BTB_POZ_ZBTB_KLHL-like"/>
    <property type="match status" value="1"/>
</dbReference>
<reference evidence="2" key="1">
    <citation type="submission" date="2020-05" db="EMBL/GenBank/DDBJ databases">
        <title>Mycena genomes resolve the evolution of fungal bioluminescence.</title>
        <authorList>
            <person name="Tsai I.J."/>
        </authorList>
    </citation>
    <scope>NUCLEOTIDE SEQUENCE</scope>
    <source>
        <strain evidence="2">160909Yilan</strain>
    </source>
</reference>
<sequence>MDSAPSTKRPRVDDGPSSSVIRSKVWYSDGSVVLQAETTQFRVHASILSAASAVFKDMFQIAQAPSNADSQVEGCPLVQLYDDTAQDVELVLGTLYDRTFYKEQEKPFALVAAMLRLGQKYEFDQLREDAVSRLERRFPTTLPLFRAGADLSGIAEYPGLVYDAINLARTAGLPSILPAALYAACTSSGKLAEIQKNILHGLPRADGKLVQLTSEDKALCILATTAMLETQCGVKTPYFQHRECIAAFDNISMFPSVLRIGSAVPARMCKHCTAAAQTSMIAVEQQLWDRLPELFGLQPWKEIQK</sequence>
<evidence type="ECO:0000313" key="3">
    <source>
        <dbReference type="Proteomes" id="UP000623467"/>
    </source>
</evidence>
<dbReference type="Proteomes" id="UP000623467">
    <property type="component" value="Unassembled WGS sequence"/>
</dbReference>
<dbReference type="InterPro" id="IPR011333">
    <property type="entry name" value="SKP1/BTB/POZ_sf"/>
</dbReference>
<keyword evidence="3" id="KW-1185">Reference proteome</keyword>
<dbReference type="SUPFAM" id="SSF54695">
    <property type="entry name" value="POZ domain"/>
    <property type="match status" value="1"/>
</dbReference>
<proteinExistence type="predicted"/>
<dbReference type="OrthoDB" id="3217871at2759"/>
<gene>
    <name evidence="2" type="ORF">MSAN_02126900</name>
</gene>
<dbReference type="EMBL" id="JACAZH010000030">
    <property type="protein sequence ID" value="KAF7340554.1"/>
    <property type="molecule type" value="Genomic_DNA"/>
</dbReference>
<organism evidence="2 3">
    <name type="scientific">Mycena sanguinolenta</name>
    <dbReference type="NCBI Taxonomy" id="230812"/>
    <lineage>
        <taxon>Eukaryota</taxon>
        <taxon>Fungi</taxon>
        <taxon>Dikarya</taxon>
        <taxon>Basidiomycota</taxon>
        <taxon>Agaricomycotina</taxon>
        <taxon>Agaricomycetes</taxon>
        <taxon>Agaricomycetidae</taxon>
        <taxon>Agaricales</taxon>
        <taxon>Marasmiineae</taxon>
        <taxon>Mycenaceae</taxon>
        <taxon>Mycena</taxon>
    </lineage>
</organism>
<dbReference type="AlphaFoldDB" id="A0A8H7CK12"/>
<evidence type="ECO:0000313" key="2">
    <source>
        <dbReference type="EMBL" id="KAF7340554.1"/>
    </source>
</evidence>
<dbReference type="Gene3D" id="3.30.710.10">
    <property type="entry name" value="Potassium Channel Kv1.1, Chain A"/>
    <property type="match status" value="1"/>
</dbReference>
<comment type="caution">
    <text evidence="2">The sequence shown here is derived from an EMBL/GenBank/DDBJ whole genome shotgun (WGS) entry which is preliminary data.</text>
</comment>
<name>A0A8H7CK12_9AGAR</name>
<dbReference type="InterPro" id="IPR000210">
    <property type="entry name" value="BTB/POZ_dom"/>
</dbReference>